<dbReference type="PANTHER" id="PTHR47143:SF1">
    <property type="entry name" value="ION_TRANS DOMAIN-CONTAINING PROTEIN"/>
    <property type="match status" value="1"/>
</dbReference>
<feature type="transmembrane region" description="Helical" evidence="13">
    <location>
        <begin position="228"/>
        <end position="246"/>
    </location>
</feature>
<keyword evidence="15" id="KW-0675">Receptor</keyword>
<comment type="subcellular location">
    <subcellularLocation>
        <location evidence="1">Membrane</location>
        <topology evidence="1">Multi-pass membrane protein</topology>
    </subcellularLocation>
</comment>
<dbReference type="Pfam" id="PF00520">
    <property type="entry name" value="Ion_trans"/>
    <property type="match status" value="1"/>
</dbReference>
<evidence type="ECO:0000256" key="1">
    <source>
        <dbReference type="ARBA" id="ARBA00004141"/>
    </source>
</evidence>
<reference evidence="15 16" key="1">
    <citation type="journal article" date="2014" name="Nat. Commun.">
        <title>Molecular traces of alternative social organization in a termite genome.</title>
        <authorList>
            <person name="Terrapon N."/>
            <person name="Li C."/>
            <person name="Robertson H.M."/>
            <person name="Ji L."/>
            <person name="Meng X."/>
            <person name="Booth W."/>
            <person name="Chen Z."/>
            <person name="Childers C.P."/>
            <person name="Glastad K.M."/>
            <person name="Gokhale K."/>
            <person name="Gowin J."/>
            <person name="Gronenberg W."/>
            <person name="Hermansen R.A."/>
            <person name="Hu H."/>
            <person name="Hunt B.G."/>
            <person name="Huylmans A.K."/>
            <person name="Khalil S.M."/>
            <person name="Mitchell R.D."/>
            <person name="Munoz-Torres M.C."/>
            <person name="Mustard J.A."/>
            <person name="Pan H."/>
            <person name="Reese J.T."/>
            <person name="Scharf M.E."/>
            <person name="Sun F."/>
            <person name="Vogel H."/>
            <person name="Xiao J."/>
            <person name="Yang W."/>
            <person name="Yang Z."/>
            <person name="Yang Z."/>
            <person name="Zhou J."/>
            <person name="Zhu J."/>
            <person name="Brent C.S."/>
            <person name="Elsik C.G."/>
            <person name="Goodisman M.A."/>
            <person name="Liberles D.A."/>
            <person name="Roe R.M."/>
            <person name="Vargo E.L."/>
            <person name="Vilcinskas A."/>
            <person name="Wang J."/>
            <person name="Bornberg-Bauer E."/>
            <person name="Korb J."/>
            <person name="Zhang G."/>
            <person name="Liebig J."/>
        </authorList>
    </citation>
    <scope>NUCLEOTIDE SEQUENCE [LARGE SCALE GENOMIC DNA]</scope>
    <source>
        <tissue evidence="15">Whole organism</tissue>
    </source>
</reference>
<dbReference type="GO" id="GO:0034703">
    <property type="term" value="C:cation channel complex"/>
    <property type="evidence" value="ECO:0007669"/>
    <property type="project" value="UniProtKB-ARBA"/>
</dbReference>
<keyword evidence="10" id="KW-0325">Glycoprotein</keyword>
<keyword evidence="11" id="KW-0407">Ion channel</keyword>
<feature type="transmembrane region" description="Helical" evidence="13">
    <location>
        <begin position="289"/>
        <end position="310"/>
    </location>
</feature>
<feature type="transmembrane region" description="Helical" evidence="13">
    <location>
        <begin position="389"/>
        <end position="410"/>
    </location>
</feature>
<proteinExistence type="predicted"/>
<dbReference type="InterPro" id="IPR005821">
    <property type="entry name" value="Ion_trans_dom"/>
</dbReference>
<dbReference type="eggNOG" id="KOG0510">
    <property type="taxonomic scope" value="Eukaryota"/>
</dbReference>
<sequence>MLISGAKVDTWNRNRHTPLHVAALTGNNDAVLTLKKFGAKIDSQDGEGTPLYVAARMGKKDTVLLLLRQGADFMCEVKGEAILQYLDMQIFREFLDGFIESKGNNVKSPQFMLAFKYNFLPSVKDTSYISHTDTEMHHILKISETTELRGLLKHPVISSVLFIKWHHVRRLVYFNILLYSLFLLFLTFHVVFIRNSPKEHEKQLLNESVHSESTADSSPASSSIMSEVATALLVSFLILILVKELVQLIADRTEYFSNLGNLFDASVIACTFIYLLVSHCDINRHAAAIGILLAWIDLLLLIGHLPNVSVQLSMLKKVSKTFIKFGLCYIPIIVAFGLSFNVLFRKENSVITDGTWNKVKKIFIIIFETLIMFTGEFDTKGLSFNSVPVTSHLIFLFFVLLVALTLLNLLNGLAVSDTRAITEDAEIISLVTRVKLIFKTEKIILLCQRNRFFKKIIQKYCFFLGDLPSKRLYVYPNENYKYCYVPGSERMGHMDSAITKSAISIAERNISQS</sequence>
<evidence type="ECO:0000256" key="9">
    <source>
        <dbReference type="ARBA" id="ARBA00023136"/>
    </source>
</evidence>
<evidence type="ECO:0000256" key="5">
    <source>
        <dbReference type="ARBA" id="ARBA00022737"/>
    </source>
</evidence>
<evidence type="ECO:0000256" key="13">
    <source>
        <dbReference type="SAM" id="Phobius"/>
    </source>
</evidence>
<dbReference type="PROSITE" id="PS50297">
    <property type="entry name" value="ANK_REP_REGION"/>
    <property type="match status" value="2"/>
</dbReference>
<evidence type="ECO:0000256" key="4">
    <source>
        <dbReference type="ARBA" id="ARBA00022692"/>
    </source>
</evidence>
<dbReference type="InParanoid" id="A0A067R3N1"/>
<dbReference type="InterPro" id="IPR036770">
    <property type="entry name" value="Ankyrin_rpt-contain_sf"/>
</dbReference>
<organism evidence="15 16">
    <name type="scientific">Zootermopsis nevadensis</name>
    <name type="common">Dampwood termite</name>
    <dbReference type="NCBI Taxonomy" id="136037"/>
    <lineage>
        <taxon>Eukaryota</taxon>
        <taxon>Metazoa</taxon>
        <taxon>Ecdysozoa</taxon>
        <taxon>Arthropoda</taxon>
        <taxon>Hexapoda</taxon>
        <taxon>Insecta</taxon>
        <taxon>Pterygota</taxon>
        <taxon>Neoptera</taxon>
        <taxon>Polyneoptera</taxon>
        <taxon>Dictyoptera</taxon>
        <taxon>Blattodea</taxon>
        <taxon>Blattoidea</taxon>
        <taxon>Termitoidae</taxon>
        <taxon>Termopsidae</taxon>
        <taxon>Zootermopsis</taxon>
    </lineage>
</organism>
<evidence type="ECO:0000256" key="7">
    <source>
        <dbReference type="ARBA" id="ARBA00023043"/>
    </source>
</evidence>
<gene>
    <name evidence="15" type="ORF">L798_12138</name>
</gene>
<feature type="repeat" description="ANK" evidence="12">
    <location>
        <begin position="46"/>
        <end position="72"/>
    </location>
</feature>
<keyword evidence="3" id="KW-0716">Sensory transduction</keyword>
<feature type="repeat" description="ANK" evidence="12">
    <location>
        <begin position="14"/>
        <end position="46"/>
    </location>
</feature>
<evidence type="ECO:0000256" key="6">
    <source>
        <dbReference type="ARBA" id="ARBA00022989"/>
    </source>
</evidence>
<dbReference type="InterPro" id="IPR002110">
    <property type="entry name" value="Ankyrin_rpt"/>
</dbReference>
<protein>
    <submittedName>
        <fullName evidence="15">Transient receptor potential cation channel protein painless</fullName>
    </submittedName>
</protein>
<dbReference type="AlphaFoldDB" id="A0A067R3N1"/>
<keyword evidence="8" id="KW-0406">Ion transport</keyword>
<evidence type="ECO:0000256" key="3">
    <source>
        <dbReference type="ARBA" id="ARBA00022606"/>
    </source>
</evidence>
<name>A0A067R3N1_ZOONE</name>
<dbReference type="SUPFAM" id="SSF48403">
    <property type="entry name" value="Ankyrin repeat"/>
    <property type="match status" value="1"/>
</dbReference>
<evidence type="ECO:0000256" key="11">
    <source>
        <dbReference type="ARBA" id="ARBA00023303"/>
    </source>
</evidence>
<dbReference type="OMA" id="NCENSRF"/>
<feature type="transmembrane region" description="Helical" evidence="13">
    <location>
        <begin position="171"/>
        <end position="193"/>
    </location>
</feature>
<dbReference type="Proteomes" id="UP000027135">
    <property type="component" value="Unassembled WGS sequence"/>
</dbReference>
<feature type="transmembrane region" description="Helical" evidence="13">
    <location>
        <begin position="322"/>
        <end position="344"/>
    </location>
</feature>
<evidence type="ECO:0000256" key="12">
    <source>
        <dbReference type="PROSITE-ProRule" id="PRU00023"/>
    </source>
</evidence>
<dbReference type="PROSITE" id="PS50088">
    <property type="entry name" value="ANK_REPEAT"/>
    <property type="match status" value="2"/>
</dbReference>
<dbReference type="Pfam" id="PF12796">
    <property type="entry name" value="Ank_2"/>
    <property type="match status" value="1"/>
</dbReference>
<dbReference type="Gene3D" id="1.25.40.20">
    <property type="entry name" value="Ankyrin repeat-containing domain"/>
    <property type="match status" value="1"/>
</dbReference>
<feature type="transmembrane region" description="Helical" evidence="13">
    <location>
        <begin position="258"/>
        <end position="277"/>
    </location>
</feature>
<keyword evidence="16" id="KW-1185">Reference proteome</keyword>
<evidence type="ECO:0000313" key="15">
    <source>
        <dbReference type="EMBL" id="KDR13739.1"/>
    </source>
</evidence>
<keyword evidence="7 12" id="KW-0040">ANK repeat</keyword>
<accession>A0A067R3N1</accession>
<keyword evidence="9 13" id="KW-0472">Membrane</keyword>
<dbReference type="InterPro" id="IPR052076">
    <property type="entry name" value="TRP_cation_channel"/>
</dbReference>
<dbReference type="PANTHER" id="PTHR47143">
    <property type="entry name" value="TRANSIENT RECEPTOR POTENTIAL CATION CHANNEL PROTEIN PAINLESS"/>
    <property type="match status" value="1"/>
</dbReference>
<evidence type="ECO:0000256" key="8">
    <source>
        <dbReference type="ARBA" id="ARBA00023065"/>
    </source>
</evidence>
<dbReference type="EMBL" id="KK852923">
    <property type="protein sequence ID" value="KDR13739.1"/>
    <property type="molecule type" value="Genomic_DNA"/>
</dbReference>
<evidence type="ECO:0000313" key="16">
    <source>
        <dbReference type="Proteomes" id="UP000027135"/>
    </source>
</evidence>
<keyword evidence="2" id="KW-0813">Transport</keyword>
<keyword evidence="4 13" id="KW-0812">Transmembrane</keyword>
<dbReference type="GO" id="GO:0005216">
    <property type="term" value="F:monoatomic ion channel activity"/>
    <property type="evidence" value="ECO:0007669"/>
    <property type="project" value="InterPro"/>
</dbReference>
<keyword evidence="5" id="KW-0677">Repeat</keyword>
<keyword evidence="6 13" id="KW-1133">Transmembrane helix</keyword>
<evidence type="ECO:0000259" key="14">
    <source>
        <dbReference type="Pfam" id="PF00520"/>
    </source>
</evidence>
<evidence type="ECO:0000256" key="2">
    <source>
        <dbReference type="ARBA" id="ARBA00022448"/>
    </source>
</evidence>
<evidence type="ECO:0000256" key="10">
    <source>
        <dbReference type="ARBA" id="ARBA00023180"/>
    </source>
</evidence>
<feature type="domain" description="Ion transport" evidence="14">
    <location>
        <begin position="182"/>
        <end position="425"/>
    </location>
</feature>
<dbReference type="SMART" id="SM00248">
    <property type="entry name" value="ANK"/>
    <property type="match status" value="2"/>
</dbReference>